<reference evidence="2" key="1">
    <citation type="submission" date="2021-01" db="EMBL/GenBank/DDBJ databases">
        <title>Phytophthora aleatoria, a newly-described species from Pinus radiata is distinct from Phytophthora cactorum isolates based on comparative genomics.</title>
        <authorList>
            <person name="Mcdougal R."/>
            <person name="Panda P."/>
            <person name="Williams N."/>
            <person name="Studholme D.J."/>
        </authorList>
    </citation>
    <scope>NUCLEOTIDE SEQUENCE</scope>
    <source>
        <strain evidence="2">NZFS 3830</strain>
    </source>
</reference>
<dbReference type="VEuPathDB" id="FungiDB:PC110_g7288"/>
<protein>
    <submittedName>
        <fullName evidence="2">Uncharacterized protein</fullName>
    </submittedName>
</protein>
<evidence type="ECO:0000313" key="2">
    <source>
        <dbReference type="EMBL" id="KAG6946423.1"/>
    </source>
</evidence>
<evidence type="ECO:0000256" key="1">
    <source>
        <dbReference type="SAM" id="MobiDB-lite"/>
    </source>
</evidence>
<feature type="compositionally biased region" description="Basic and acidic residues" evidence="1">
    <location>
        <begin position="233"/>
        <end position="245"/>
    </location>
</feature>
<gene>
    <name evidence="2" type="ORF">JG687_00016714</name>
</gene>
<dbReference type="Proteomes" id="UP000688947">
    <property type="component" value="Unassembled WGS sequence"/>
</dbReference>
<evidence type="ECO:0000313" key="3">
    <source>
        <dbReference type="Proteomes" id="UP000688947"/>
    </source>
</evidence>
<dbReference type="EMBL" id="JAENGZ010001745">
    <property type="protein sequence ID" value="KAG6946423.1"/>
    <property type="molecule type" value="Genomic_DNA"/>
</dbReference>
<accession>A0A8T1TRB7</accession>
<name>A0A8T1TRB7_9STRA</name>
<dbReference type="PANTHER" id="PTHR40866:SF1">
    <property type="entry name" value="BED-TYPE DOMAIN-CONTAINING PROTEIN"/>
    <property type="match status" value="1"/>
</dbReference>
<organism evidence="2 3">
    <name type="scientific">Phytophthora cactorum</name>
    <dbReference type="NCBI Taxonomy" id="29920"/>
    <lineage>
        <taxon>Eukaryota</taxon>
        <taxon>Sar</taxon>
        <taxon>Stramenopiles</taxon>
        <taxon>Oomycota</taxon>
        <taxon>Peronosporomycetes</taxon>
        <taxon>Peronosporales</taxon>
        <taxon>Peronosporaceae</taxon>
        <taxon>Phytophthora</taxon>
    </lineage>
</organism>
<feature type="region of interest" description="Disordered" evidence="1">
    <location>
        <begin position="233"/>
        <end position="259"/>
    </location>
</feature>
<proteinExistence type="predicted"/>
<comment type="caution">
    <text evidence="2">The sequence shown here is derived from an EMBL/GenBank/DDBJ whole genome shotgun (WGS) entry which is preliminary data.</text>
</comment>
<dbReference type="AlphaFoldDB" id="A0A8T1TRB7"/>
<dbReference type="OrthoDB" id="114678at2759"/>
<sequence>MRTSAPSTTRTTAALSAPFKILGSFPRKPTIATMGANSKAVKADMITVATKLGVVIAEEIGIVFGDMYAGWIHGTVHFVAVYGLFVVGGQLRRILLAVVYNKTIDMIMFLVADDCSTNHSIVNKQFNNLMLQLCQPNNAAEISKLTPLRAKIRNVICWSSTYEMLQRYGTDRPQIRLVEAVEDLVPSTSDHKKLVGLSKHLKQLDSVCKRLPCETTTMSEICDGERLSAAETATLKRLETPRSDKQPPATGRKHKERQDSYAAQIIQQGGFKRLQVERAAYSPLAALVPPTSNACERVSSECKMFLTPQWSSMLPAHFEILMLLRASKDMWDVTSLI</sequence>
<dbReference type="PANTHER" id="PTHR40866">
    <property type="entry name" value="BED-TYPE DOMAIN-CONTAINING PROTEIN"/>
    <property type="match status" value="1"/>
</dbReference>